<evidence type="ECO:0000313" key="6">
    <source>
        <dbReference type="Proteomes" id="UP001150904"/>
    </source>
</evidence>
<name>A0A9W9MMZ1_9EURO</name>
<dbReference type="PANTHER" id="PTHR34997:SF1">
    <property type="entry name" value="PEPTIDOGLYCAN-BINDING LYSIN DOMAIN"/>
    <property type="match status" value="1"/>
</dbReference>
<dbReference type="InterPro" id="IPR052210">
    <property type="entry name" value="LysM1-like"/>
</dbReference>
<dbReference type="SMART" id="SM00257">
    <property type="entry name" value="LysM"/>
    <property type="match status" value="2"/>
</dbReference>
<keyword evidence="6" id="KW-1185">Reference proteome</keyword>
<evidence type="ECO:0000256" key="3">
    <source>
        <dbReference type="SAM" id="MobiDB-lite"/>
    </source>
</evidence>
<gene>
    <name evidence="5" type="ORF">N7498_005021</name>
</gene>
<dbReference type="GO" id="GO:0008061">
    <property type="term" value="F:chitin binding"/>
    <property type="evidence" value="ECO:0007669"/>
    <property type="project" value="UniProtKB-KW"/>
</dbReference>
<dbReference type="PANTHER" id="PTHR34997">
    <property type="entry name" value="AM15"/>
    <property type="match status" value="1"/>
</dbReference>
<dbReference type="InterPro" id="IPR018392">
    <property type="entry name" value="LysM"/>
</dbReference>
<feature type="domain" description="LysM" evidence="4">
    <location>
        <begin position="305"/>
        <end position="351"/>
    </location>
</feature>
<sequence length="403" mass="43553">MNAMDISNRNCSQWYTVQEGDDCAKVSLAQSISLTDLYFLNPEIDANCTNLQLDEAYCVKAVGSITSYLNYTVTGVLPITITPVNFTYVNTAIPTATSDPGYEYTGTPLLPTASGTISGCYDYENPSNYTSQCVDMAAGYGISMKQLVAWNPSLENNASTCNLNMANSYCILRYENSTASTEDTDITYWPITATETGTASNCNCFTSIDMSDSPDYTCDDLVYDYSLTLAELVSWNSWLAGDCDAALYANLKVTDERAVCIGVGSASTSKTMPATGTTTTSTRTATQTTSTMGPIPTDTVSRCQQFYTVTDSDSCATVLTKSDITLEQFYRWNPSVGSTCTHLWIGEAYCVKGPASADTTSATTMAPTQTGIASNCNKYYTVVAKDSCANIETTYNITFAELY</sequence>
<keyword evidence="1" id="KW-0147">Chitin-binding</keyword>
<reference evidence="5" key="2">
    <citation type="journal article" date="2023" name="IMA Fungus">
        <title>Comparative genomic study of the Penicillium genus elucidates a diverse pangenome and 15 lateral gene transfer events.</title>
        <authorList>
            <person name="Petersen C."/>
            <person name="Sorensen T."/>
            <person name="Nielsen M.R."/>
            <person name="Sondergaard T.E."/>
            <person name="Sorensen J.L."/>
            <person name="Fitzpatrick D.A."/>
            <person name="Frisvad J.C."/>
            <person name="Nielsen K.L."/>
        </authorList>
    </citation>
    <scope>NUCLEOTIDE SEQUENCE</scope>
    <source>
        <strain evidence="5">IBT 15544</strain>
    </source>
</reference>
<dbReference type="InterPro" id="IPR036779">
    <property type="entry name" value="LysM_dom_sf"/>
</dbReference>
<evidence type="ECO:0000259" key="4">
    <source>
        <dbReference type="PROSITE" id="PS51782"/>
    </source>
</evidence>
<reference evidence="5" key="1">
    <citation type="submission" date="2022-12" db="EMBL/GenBank/DDBJ databases">
        <authorList>
            <person name="Petersen C."/>
        </authorList>
    </citation>
    <scope>NUCLEOTIDE SEQUENCE</scope>
    <source>
        <strain evidence="5">IBT 15544</strain>
    </source>
</reference>
<dbReference type="SUPFAM" id="SSF54106">
    <property type="entry name" value="LysM domain"/>
    <property type="match status" value="2"/>
</dbReference>
<evidence type="ECO:0000313" key="5">
    <source>
        <dbReference type="EMBL" id="KAJ5204142.1"/>
    </source>
</evidence>
<dbReference type="GeneID" id="83179384"/>
<evidence type="ECO:0000256" key="1">
    <source>
        <dbReference type="ARBA" id="ARBA00022669"/>
    </source>
</evidence>
<dbReference type="EMBL" id="JAPQKR010000012">
    <property type="protein sequence ID" value="KAJ5204142.1"/>
    <property type="molecule type" value="Genomic_DNA"/>
</dbReference>
<dbReference type="OrthoDB" id="5985073at2759"/>
<comment type="caution">
    <text evidence="5">The sequence shown here is derived from an EMBL/GenBank/DDBJ whole genome shotgun (WGS) entry which is preliminary data.</text>
</comment>
<dbReference type="RefSeq" id="XP_058308621.1">
    <property type="nucleotide sequence ID" value="XM_058452083.1"/>
</dbReference>
<feature type="region of interest" description="Disordered" evidence="3">
    <location>
        <begin position="272"/>
        <end position="293"/>
    </location>
</feature>
<dbReference type="Pfam" id="PF01476">
    <property type="entry name" value="LysM"/>
    <property type="match status" value="2"/>
</dbReference>
<evidence type="ECO:0000256" key="2">
    <source>
        <dbReference type="ARBA" id="ARBA00023026"/>
    </source>
</evidence>
<dbReference type="Gene3D" id="3.10.350.10">
    <property type="entry name" value="LysM domain"/>
    <property type="match status" value="4"/>
</dbReference>
<dbReference type="PROSITE" id="PS51782">
    <property type="entry name" value="LYSM"/>
    <property type="match status" value="2"/>
</dbReference>
<dbReference type="CDD" id="cd00118">
    <property type="entry name" value="LysM"/>
    <property type="match status" value="3"/>
</dbReference>
<feature type="domain" description="LysM" evidence="4">
    <location>
        <begin position="13"/>
        <end position="59"/>
    </location>
</feature>
<proteinExistence type="predicted"/>
<accession>A0A9W9MMZ1</accession>
<keyword evidence="2" id="KW-0843">Virulence</keyword>
<dbReference type="AlphaFoldDB" id="A0A9W9MMZ1"/>
<organism evidence="5 6">
    <name type="scientific">Penicillium cinerascens</name>
    <dbReference type="NCBI Taxonomy" id="70096"/>
    <lineage>
        <taxon>Eukaryota</taxon>
        <taxon>Fungi</taxon>
        <taxon>Dikarya</taxon>
        <taxon>Ascomycota</taxon>
        <taxon>Pezizomycotina</taxon>
        <taxon>Eurotiomycetes</taxon>
        <taxon>Eurotiomycetidae</taxon>
        <taxon>Eurotiales</taxon>
        <taxon>Aspergillaceae</taxon>
        <taxon>Penicillium</taxon>
    </lineage>
</organism>
<protein>
    <recommendedName>
        <fullName evidence="4">LysM domain-containing protein</fullName>
    </recommendedName>
</protein>
<dbReference type="Proteomes" id="UP001150904">
    <property type="component" value="Unassembled WGS sequence"/>
</dbReference>
<feature type="compositionally biased region" description="Low complexity" evidence="3">
    <location>
        <begin position="272"/>
        <end position="291"/>
    </location>
</feature>